<comment type="caution">
    <text evidence="2">The sequence shown here is derived from an EMBL/GenBank/DDBJ whole genome shotgun (WGS) entry which is preliminary data.</text>
</comment>
<sequence length="190" mass="20657">MNAARNPHGLETITRQLLPMAPQRVVLVSPEGDSASIMAVQLTRALADRGKRCVLIDMTGLGTISLAMLDGNRLAGITDLLTSERRFNEVIHSDRFSTAHVIPLGLADPERAMRSAERLPFIFDALATVYDFVIVETGPSHAADLEQVVNRDTVLIMSVIDPDSPKVTAAAEEFDQGKYDDIIILMDASA</sequence>
<protein>
    <submittedName>
        <fullName evidence="2">AAA family ATPase</fullName>
    </submittedName>
</protein>
<dbReference type="RefSeq" id="WP_374832971.1">
    <property type="nucleotide sequence ID" value="NZ_JBHEEZ010000020.1"/>
</dbReference>
<keyword evidence="3" id="KW-1185">Reference proteome</keyword>
<dbReference type="Proteomes" id="UP001596042">
    <property type="component" value="Unassembled WGS sequence"/>
</dbReference>
<proteinExistence type="predicted"/>
<dbReference type="SUPFAM" id="SSF52540">
    <property type="entry name" value="P-loop containing nucleoside triphosphate hydrolases"/>
    <property type="match status" value="1"/>
</dbReference>
<dbReference type="EMBL" id="JBHSEL010000031">
    <property type="protein sequence ID" value="MFC4624253.1"/>
    <property type="molecule type" value="Genomic_DNA"/>
</dbReference>
<dbReference type="Pfam" id="PF13614">
    <property type="entry name" value="AAA_31"/>
    <property type="match status" value="1"/>
</dbReference>
<dbReference type="InterPro" id="IPR027417">
    <property type="entry name" value="P-loop_NTPase"/>
</dbReference>
<dbReference type="InterPro" id="IPR025669">
    <property type="entry name" value="AAA_dom"/>
</dbReference>
<accession>A0ABV9H2K5</accession>
<dbReference type="Gene3D" id="3.40.50.300">
    <property type="entry name" value="P-loop containing nucleotide triphosphate hydrolases"/>
    <property type="match status" value="1"/>
</dbReference>
<name>A0ABV9H2K5_9HYPH</name>
<evidence type="ECO:0000313" key="3">
    <source>
        <dbReference type="Proteomes" id="UP001596042"/>
    </source>
</evidence>
<gene>
    <name evidence="2" type="ORF">ACFO1V_03260</name>
</gene>
<evidence type="ECO:0000259" key="1">
    <source>
        <dbReference type="Pfam" id="PF13614"/>
    </source>
</evidence>
<feature type="domain" description="AAA" evidence="1">
    <location>
        <begin position="38"/>
        <end position="156"/>
    </location>
</feature>
<reference evidence="3" key="1">
    <citation type="journal article" date="2019" name="Int. J. Syst. Evol. Microbiol.">
        <title>The Global Catalogue of Microorganisms (GCM) 10K type strain sequencing project: providing services to taxonomists for standard genome sequencing and annotation.</title>
        <authorList>
            <consortium name="The Broad Institute Genomics Platform"/>
            <consortium name="The Broad Institute Genome Sequencing Center for Infectious Disease"/>
            <person name="Wu L."/>
            <person name="Ma J."/>
        </authorList>
    </citation>
    <scope>NUCLEOTIDE SEQUENCE [LARGE SCALE GENOMIC DNA]</scope>
    <source>
        <strain evidence="3">CGMCC 1.15731</strain>
    </source>
</reference>
<organism evidence="2 3">
    <name type="scientific">Daeguia caeni</name>
    <dbReference type="NCBI Taxonomy" id="439612"/>
    <lineage>
        <taxon>Bacteria</taxon>
        <taxon>Pseudomonadati</taxon>
        <taxon>Pseudomonadota</taxon>
        <taxon>Alphaproteobacteria</taxon>
        <taxon>Hyphomicrobiales</taxon>
        <taxon>Brucellaceae</taxon>
        <taxon>Daeguia</taxon>
    </lineage>
</organism>
<evidence type="ECO:0000313" key="2">
    <source>
        <dbReference type="EMBL" id="MFC4624253.1"/>
    </source>
</evidence>